<dbReference type="OrthoDB" id="5192951at2"/>
<reference evidence="1 2" key="1">
    <citation type="submission" date="2019-03" db="EMBL/GenBank/DDBJ databases">
        <title>Draft genome sequences of novel Actinobacteria.</title>
        <authorList>
            <person name="Sahin N."/>
            <person name="Ay H."/>
            <person name="Saygin H."/>
        </authorList>
    </citation>
    <scope>NUCLEOTIDE SEQUENCE [LARGE SCALE GENOMIC DNA]</scope>
    <source>
        <strain evidence="1 2">CH32</strain>
    </source>
</reference>
<name>A0A4R4YU23_9ACTN</name>
<dbReference type="EMBL" id="SMKQ01000043">
    <property type="protein sequence ID" value="TDD47789.1"/>
    <property type="molecule type" value="Genomic_DNA"/>
</dbReference>
<accession>A0A4R4YU23</accession>
<sequence length="88" mass="9285">MAERARACSGVVKLSGGPFGTVATYLPGERLTGVSADEREVKIAIVATLARPLPETAEEVRRAVADLAGNRPVHVRIDDIIDDTVEGS</sequence>
<organism evidence="1 2">
    <name type="scientific">Nonomuraea terrae</name>
    <dbReference type="NCBI Taxonomy" id="2530383"/>
    <lineage>
        <taxon>Bacteria</taxon>
        <taxon>Bacillati</taxon>
        <taxon>Actinomycetota</taxon>
        <taxon>Actinomycetes</taxon>
        <taxon>Streptosporangiales</taxon>
        <taxon>Streptosporangiaceae</taxon>
        <taxon>Nonomuraea</taxon>
    </lineage>
</organism>
<comment type="caution">
    <text evidence="1">The sequence shown here is derived from an EMBL/GenBank/DDBJ whole genome shotgun (WGS) entry which is preliminary data.</text>
</comment>
<dbReference type="Proteomes" id="UP000295302">
    <property type="component" value="Unassembled WGS sequence"/>
</dbReference>
<protein>
    <submittedName>
        <fullName evidence="1">Asp23/Gls24 family envelope stress response protein</fullName>
    </submittedName>
</protein>
<gene>
    <name evidence="1" type="ORF">E1286_16725</name>
</gene>
<evidence type="ECO:0000313" key="1">
    <source>
        <dbReference type="EMBL" id="TDD47789.1"/>
    </source>
</evidence>
<evidence type="ECO:0000313" key="2">
    <source>
        <dbReference type="Proteomes" id="UP000295302"/>
    </source>
</evidence>
<dbReference type="AlphaFoldDB" id="A0A4R4YU23"/>
<keyword evidence="2" id="KW-1185">Reference proteome</keyword>
<proteinExistence type="predicted"/>